<dbReference type="AlphaFoldDB" id="A0A7R8XEW0"/>
<keyword evidence="12" id="KW-0539">Nucleus</keyword>
<comment type="subunit">
    <text evidence="14">Interacts with POU3F2/Brn-2, ATXN1, TXNL4A, HTT and AR. Interaction with ATXN1 correlates positively with the length of the polyglutamine tract. Interacts with RNA polymerase II large subunit in a phosphorylation-dependent manner. Forms a ternary complex with ATXN1 mutant and phosphorylated RNA polymerase II. Interacts (via C-terminus) with TXNL4A and CD2BP2. Interacts (via WW domain) with ATN1 and SF3B1, and may interact with additional splice factors. Interacts (via WW domain) with WBP11; Leading to reduce interaction between PQBP1 and TXNL4A. Interacts with CAPRIN1. Interacts with DDX1. Interacts with SFPQ. Interacts with KHSRP.</text>
</comment>
<evidence type="ECO:0000256" key="8">
    <source>
        <dbReference type="ARBA" id="ARBA00022859"/>
    </source>
</evidence>
<keyword evidence="10" id="KW-0804">Transcription</keyword>
<dbReference type="Gene3D" id="3.40.30.10">
    <property type="entry name" value="Glutaredoxin"/>
    <property type="match status" value="1"/>
</dbReference>
<evidence type="ECO:0000256" key="6">
    <source>
        <dbReference type="ARBA" id="ARBA00022664"/>
    </source>
</evidence>
<dbReference type="GO" id="GO:0016607">
    <property type="term" value="C:nuclear speck"/>
    <property type="evidence" value="ECO:0007669"/>
    <property type="project" value="UniProtKB-SubCell"/>
</dbReference>
<keyword evidence="8" id="KW-0391">Immunity</keyword>
<feature type="region of interest" description="Disordered" evidence="15">
    <location>
        <begin position="22"/>
        <end position="47"/>
    </location>
</feature>
<dbReference type="SMART" id="SM00456">
    <property type="entry name" value="WW"/>
    <property type="match status" value="1"/>
</dbReference>
<evidence type="ECO:0000256" key="15">
    <source>
        <dbReference type="SAM" id="MobiDB-lite"/>
    </source>
</evidence>
<feature type="domain" description="WW" evidence="16">
    <location>
        <begin position="91"/>
        <end position="125"/>
    </location>
</feature>
<dbReference type="Gene3D" id="2.20.70.10">
    <property type="match status" value="1"/>
</dbReference>
<gene>
    <name evidence="17" type="ORF">DSTB1V02_LOCUS8282</name>
</gene>
<dbReference type="EMBL" id="CAJPEV010001858">
    <property type="protein sequence ID" value="CAG0894634.1"/>
    <property type="molecule type" value="Genomic_DNA"/>
</dbReference>
<dbReference type="PANTHER" id="PTHR21737">
    <property type="entry name" value="POLYGLUTAMINE BINDING PROTEIN 1/MARVEL MEMBRANE-ASSOCIATING DOMAIN CONTAINING 3"/>
    <property type="match status" value="1"/>
</dbReference>
<keyword evidence="5" id="KW-0399">Innate immunity</keyword>
<evidence type="ECO:0000256" key="13">
    <source>
        <dbReference type="ARBA" id="ARBA00042167"/>
    </source>
</evidence>
<evidence type="ECO:0000313" key="18">
    <source>
        <dbReference type="Proteomes" id="UP000677054"/>
    </source>
</evidence>
<evidence type="ECO:0000259" key="16">
    <source>
        <dbReference type="PROSITE" id="PS50020"/>
    </source>
</evidence>
<keyword evidence="7" id="KW-0677">Repeat</keyword>
<feature type="compositionally biased region" description="Acidic residues" evidence="15">
    <location>
        <begin position="22"/>
        <end position="33"/>
    </location>
</feature>
<keyword evidence="4" id="KW-0597">Phosphoprotein</keyword>
<feature type="region of interest" description="Disordered" evidence="15">
    <location>
        <begin position="140"/>
        <end position="274"/>
    </location>
</feature>
<evidence type="ECO:0000256" key="12">
    <source>
        <dbReference type="ARBA" id="ARBA00023242"/>
    </source>
</evidence>
<proteinExistence type="predicted"/>
<evidence type="ECO:0000256" key="1">
    <source>
        <dbReference type="ARBA" id="ARBA00004324"/>
    </source>
</evidence>
<feature type="compositionally biased region" description="Basic and acidic residues" evidence="15">
    <location>
        <begin position="34"/>
        <end position="45"/>
    </location>
</feature>
<keyword evidence="6" id="KW-0507">mRNA processing</keyword>
<dbReference type="GO" id="GO:0045087">
    <property type="term" value="P:innate immune response"/>
    <property type="evidence" value="ECO:0007669"/>
    <property type="project" value="UniProtKB-KW"/>
</dbReference>
<dbReference type="EMBL" id="LR901375">
    <property type="protein sequence ID" value="CAD7248470.1"/>
    <property type="molecule type" value="Genomic_DNA"/>
</dbReference>
<name>A0A7R8XEW0_9CRUS</name>
<keyword evidence="9" id="KW-0805">Transcription regulation</keyword>
<dbReference type="SUPFAM" id="SSF51045">
    <property type="entry name" value="WW domain"/>
    <property type="match status" value="1"/>
</dbReference>
<dbReference type="Proteomes" id="UP000677054">
    <property type="component" value="Unassembled WGS sequence"/>
</dbReference>
<accession>A0A7R8XEW0</accession>
<evidence type="ECO:0000256" key="3">
    <source>
        <dbReference type="ARBA" id="ARBA00021117"/>
    </source>
</evidence>
<evidence type="ECO:0000256" key="7">
    <source>
        <dbReference type="ARBA" id="ARBA00022737"/>
    </source>
</evidence>
<keyword evidence="11" id="KW-0508">mRNA splicing</keyword>
<dbReference type="GO" id="GO:0043021">
    <property type="term" value="F:ribonucleoprotein complex binding"/>
    <property type="evidence" value="ECO:0007669"/>
    <property type="project" value="TreeGrafter"/>
</dbReference>
<dbReference type="PROSITE" id="PS50020">
    <property type="entry name" value="WW_DOMAIN_2"/>
    <property type="match status" value="1"/>
</dbReference>
<evidence type="ECO:0000256" key="2">
    <source>
        <dbReference type="ARBA" id="ARBA00004463"/>
    </source>
</evidence>
<evidence type="ECO:0000256" key="11">
    <source>
        <dbReference type="ARBA" id="ARBA00023187"/>
    </source>
</evidence>
<dbReference type="PANTHER" id="PTHR21737:SF3">
    <property type="entry name" value="POLYGLUTAMINE-BINDING PROTEIN 1"/>
    <property type="match status" value="1"/>
</dbReference>
<sequence>MPLPPALAARLAKRGLIRKTDPDEEIIAEDYDDSDGKKDADRDNQAGECPNCPNKYNIYHQCSKFCWNTWEAARKPNPDDEKRRIHMLLKYPLPPGWREALDPGTGRFYYWNVDNGYVSWLSPMHPRAVIGPCASRIRSELPPSYKNEPQNEQGVAQEAMEQGSDYDSDEDERRSRKKDRGASRRDRDRDRDRDRERDRDRDRGRRGRAKPDELDPMDPAAYSEAPRGTWSTGLQRRNEAKTGADETASGPLYQMRPYPSPGAVLRANAEARRK</sequence>
<dbReference type="InterPro" id="IPR001202">
    <property type="entry name" value="WW_dom"/>
</dbReference>
<dbReference type="OrthoDB" id="42462at2759"/>
<evidence type="ECO:0000256" key="4">
    <source>
        <dbReference type="ARBA" id="ARBA00022553"/>
    </source>
</evidence>
<evidence type="ECO:0000256" key="5">
    <source>
        <dbReference type="ARBA" id="ARBA00022588"/>
    </source>
</evidence>
<keyword evidence="18" id="KW-1185">Reference proteome</keyword>
<evidence type="ECO:0000256" key="14">
    <source>
        <dbReference type="ARBA" id="ARBA00046362"/>
    </source>
</evidence>
<comment type="subcellular location">
    <subcellularLocation>
        <location evidence="2">Cytoplasmic granule</location>
    </subcellularLocation>
    <subcellularLocation>
        <location evidence="1">Nucleus speckle</location>
    </subcellularLocation>
</comment>
<dbReference type="GO" id="GO:0000380">
    <property type="term" value="P:alternative mRNA splicing, via spliceosome"/>
    <property type="evidence" value="ECO:0007669"/>
    <property type="project" value="TreeGrafter"/>
</dbReference>
<dbReference type="Pfam" id="PF00397">
    <property type="entry name" value="WW"/>
    <property type="match status" value="1"/>
</dbReference>
<organism evidence="17">
    <name type="scientific">Darwinula stevensoni</name>
    <dbReference type="NCBI Taxonomy" id="69355"/>
    <lineage>
        <taxon>Eukaryota</taxon>
        <taxon>Metazoa</taxon>
        <taxon>Ecdysozoa</taxon>
        <taxon>Arthropoda</taxon>
        <taxon>Crustacea</taxon>
        <taxon>Oligostraca</taxon>
        <taxon>Ostracoda</taxon>
        <taxon>Podocopa</taxon>
        <taxon>Podocopida</taxon>
        <taxon>Darwinulocopina</taxon>
        <taxon>Darwinuloidea</taxon>
        <taxon>Darwinulidae</taxon>
        <taxon>Darwinula</taxon>
    </lineage>
</organism>
<reference evidence="17" key="1">
    <citation type="submission" date="2020-11" db="EMBL/GenBank/DDBJ databases">
        <authorList>
            <person name="Tran Van P."/>
        </authorList>
    </citation>
    <scope>NUCLEOTIDE SEQUENCE</scope>
</reference>
<feature type="compositionally biased region" description="Basic and acidic residues" evidence="15">
    <location>
        <begin position="180"/>
        <end position="213"/>
    </location>
</feature>
<evidence type="ECO:0000256" key="9">
    <source>
        <dbReference type="ARBA" id="ARBA00023015"/>
    </source>
</evidence>
<dbReference type="InterPro" id="IPR036020">
    <property type="entry name" value="WW_dom_sf"/>
</dbReference>
<evidence type="ECO:0000313" key="17">
    <source>
        <dbReference type="EMBL" id="CAD7248470.1"/>
    </source>
</evidence>
<evidence type="ECO:0000256" key="10">
    <source>
        <dbReference type="ARBA" id="ARBA00023163"/>
    </source>
</evidence>
<dbReference type="GO" id="GO:0005737">
    <property type="term" value="C:cytoplasm"/>
    <property type="evidence" value="ECO:0007669"/>
    <property type="project" value="TreeGrafter"/>
</dbReference>
<protein>
    <recommendedName>
        <fullName evidence="3">Polyglutamine-binding protein 1</fullName>
    </recommendedName>
    <alternativeName>
        <fullName evidence="13">Polyglutamine tract-binding protein 1</fullName>
    </alternativeName>
</protein>